<dbReference type="GO" id="GO:0004519">
    <property type="term" value="F:endonuclease activity"/>
    <property type="evidence" value="ECO:0007669"/>
    <property type="project" value="UniProtKB-KW"/>
</dbReference>
<dbReference type="Gene3D" id="2.40.70.10">
    <property type="entry name" value="Acid Proteases"/>
    <property type="match status" value="1"/>
</dbReference>
<dbReference type="InterPro" id="IPR021109">
    <property type="entry name" value="Peptidase_aspartic_dom_sf"/>
</dbReference>
<evidence type="ECO:0000256" key="2">
    <source>
        <dbReference type="ARBA" id="ARBA00022695"/>
    </source>
</evidence>
<dbReference type="AlphaFoldDB" id="M5CCF2"/>
<feature type="domain" description="Reverse transcriptase" evidence="6">
    <location>
        <begin position="207"/>
        <end position="386"/>
    </location>
</feature>
<dbReference type="GO" id="GO:0016779">
    <property type="term" value="F:nucleotidyltransferase activity"/>
    <property type="evidence" value="ECO:0007669"/>
    <property type="project" value="UniProtKB-KW"/>
</dbReference>
<dbReference type="Pfam" id="PF08284">
    <property type="entry name" value="RVP_2"/>
    <property type="match status" value="1"/>
</dbReference>
<evidence type="ECO:0000256" key="4">
    <source>
        <dbReference type="ARBA" id="ARBA00022759"/>
    </source>
</evidence>
<dbReference type="EMBL" id="CAOJ01016618">
    <property type="protein sequence ID" value="CCO36974.1"/>
    <property type="molecule type" value="Genomic_DNA"/>
</dbReference>
<evidence type="ECO:0000256" key="5">
    <source>
        <dbReference type="ARBA" id="ARBA00023268"/>
    </source>
</evidence>
<dbReference type="FunFam" id="3.30.70.270:FF:000020">
    <property type="entry name" value="Transposon Tf2-6 polyprotein-like Protein"/>
    <property type="match status" value="1"/>
</dbReference>
<dbReference type="CDD" id="cd00303">
    <property type="entry name" value="retropepsin_like"/>
    <property type="match status" value="1"/>
</dbReference>
<dbReference type="SUPFAM" id="SSF50630">
    <property type="entry name" value="Acid proteases"/>
    <property type="match status" value="1"/>
</dbReference>
<dbReference type="Proteomes" id="UP000012065">
    <property type="component" value="Unassembled WGS sequence"/>
</dbReference>
<proteinExistence type="predicted"/>
<keyword evidence="2" id="KW-0548">Nucleotidyltransferase</keyword>
<dbReference type="CDD" id="cd01647">
    <property type="entry name" value="RT_LTR"/>
    <property type="match status" value="1"/>
</dbReference>
<dbReference type="PANTHER" id="PTHR37984:SF5">
    <property type="entry name" value="PROTEIN NYNRIN-LIKE"/>
    <property type="match status" value="1"/>
</dbReference>
<keyword evidence="4" id="KW-0378">Hydrolase</keyword>
<dbReference type="InterPro" id="IPR043128">
    <property type="entry name" value="Rev_trsase/Diguanyl_cyclase"/>
</dbReference>
<reference evidence="7 8" key="1">
    <citation type="journal article" date="2013" name="J. Biotechnol.">
        <title>Establishment and interpretation of the genome sequence of the phytopathogenic fungus Rhizoctonia solani AG1-IB isolate 7/3/14.</title>
        <authorList>
            <person name="Wibberg D.W."/>
            <person name="Jelonek L.J."/>
            <person name="Rupp O.R."/>
            <person name="Hennig M.H."/>
            <person name="Eikmeyer F.E."/>
            <person name="Goesmann A.G."/>
            <person name="Hartmann A.H."/>
            <person name="Borriss R.B."/>
            <person name="Grosch R.G."/>
            <person name="Puehler A.P."/>
            <person name="Schlueter A.S."/>
        </authorList>
    </citation>
    <scope>NUCLEOTIDE SEQUENCE [LARGE SCALE GENOMIC DNA]</scope>
    <source>
        <strain evidence="8">AG1-IB / isolate 7/3/14</strain>
    </source>
</reference>
<dbReference type="PANTHER" id="PTHR37984">
    <property type="entry name" value="PROTEIN CBG26694"/>
    <property type="match status" value="1"/>
</dbReference>
<protein>
    <submittedName>
        <fullName evidence="7">Retrotransposable element Tf2 155 kDa protein type 3</fullName>
    </submittedName>
</protein>
<evidence type="ECO:0000313" key="8">
    <source>
        <dbReference type="Proteomes" id="UP000012065"/>
    </source>
</evidence>
<organism evidence="7 8">
    <name type="scientific">Thanatephorus cucumeris (strain AG1-IB / isolate 7/3/14)</name>
    <name type="common">Lettuce bottom rot fungus</name>
    <name type="synonym">Rhizoctonia solani</name>
    <dbReference type="NCBI Taxonomy" id="1108050"/>
    <lineage>
        <taxon>Eukaryota</taxon>
        <taxon>Fungi</taxon>
        <taxon>Dikarya</taxon>
        <taxon>Basidiomycota</taxon>
        <taxon>Agaricomycotina</taxon>
        <taxon>Agaricomycetes</taxon>
        <taxon>Cantharellales</taxon>
        <taxon>Ceratobasidiaceae</taxon>
        <taxon>Rhizoctonia</taxon>
        <taxon>Rhizoctonia solani AG-1</taxon>
    </lineage>
</organism>
<dbReference type="InterPro" id="IPR000477">
    <property type="entry name" value="RT_dom"/>
</dbReference>
<dbReference type="Gene3D" id="3.30.70.270">
    <property type="match status" value="2"/>
</dbReference>
<dbReference type="InterPro" id="IPR043502">
    <property type="entry name" value="DNA/RNA_pol_sf"/>
</dbReference>
<evidence type="ECO:0000313" key="7">
    <source>
        <dbReference type="EMBL" id="CCO36974.1"/>
    </source>
</evidence>
<evidence type="ECO:0000259" key="6">
    <source>
        <dbReference type="PROSITE" id="PS50878"/>
    </source>
</evidence>
<keyword evidence="5" id="KW-0511">Multifunctional enzyme</keyword>
<dbReference type="InterPro" id="IPR050951">
    <property type="entry name" value="Retrovirus_Pol_polyprotein"/>
</dbReference>
<sequence>MSIEPLFCAALQSNKLPLFTVDIEGITESQQALIDSGSSANFIDPQFACSHNIPQIELDSPRTVIGINSRQVRDSICFKCCLVFNAQGQRFSAVFYLLPLENHNLILGTPWLILANPDINWRTLEVLLCPPVEVRASEIAPPITSIPEEFKAFQKVFSNDFFTTLPTHCSYDCAIPLEDGKDVPYGPIYPMTPSETAALKEHIDSELAAGKICPSTSPAGAPVMFVKRADGRLCLVVDYCCLNAITIKDHYALPRQDELIEKLCHAKIFTKLDLRNGYNNICIKEGNKWKAAFRTKYGYFEPTVMQFGLSNAPAVFQRFMNNIIRDLLDITVIVYLDNILIFSNSREEHVQHVTEVLSRLQKHNLFCNPSKCVFFVTEVTYIGLVVTPEGISMEQEKVKAIQEWPEPENVKQVQSFLVFANFYHCFVHDFSCLARPLTSLTQKDQPWVWEAAQKEAFHQIKIAISQEPVLAHPDESQPYTLETDASGAAMGAVLLQRKDDGCLHPVAFMSASLSPAELNYDTHDKELLAIIRAFEH</sequence>
<keyword evidence="3" id="KW-0540">Nuclease</keyword>
<gene>
    <name evidence="7" type="ORF">BN14_11123</name>
</gene>
<dbReference type="Pfam" id="PF17919">
    <property type="entry name" value="RT_RNaseH_2"/>
    <property type="match status" value="1"/>
</dbReference>
<comment type="caution">
    <text evidence="7">The sequence shown here is derived from an EMBL/GenBank/DDBJ whole genome shotgun (WGS) entry which is preliminary data.</text>
</comment>
<name>M5CCF2_THACB</name>
<keyword evidence="1" id="KW-0808">Transferase</keyword>
<dbReference type="PROSITE" id="PS50878">
    <property type="entry name" value="RT_POL"/>
    <property type="match status" value="1"/>
</dbReference>
<dbReference type="InterPro" id="IPR041577">
    <property type="entry name" value="RT_RNaseH_2"/>
</dbReference>
<evidence type="ECO:0000256" key="1">
    <source>
        <dbReference type="ARBA" id="ARBA00022679"/>
    </source>
</evidence>
<dbReference type="Pfam" id="PF00078">
    <property type="entry name" value="RVT_1"/>
    <property type="match status" value="1"/>
</dbReference>
<dbReference type="HOGENOM" id="CLU_000384_33_4_1"/>
<dbReference type="SUPFAM" id="SSF56672">
    <property type="entry name" value="DNA/RNA polymerases"/>
    <property type="match status" value="1"/>
</dbReference>
<dbReference type="Gene3D" id="3.10.10.10">
    <property type="entry name" value="HIV Type 1 Reverse Transcriptase, subunit A, domain 1"/>
    <property type="match status" value="1"/>
</dbReference>
<accession>M5CCF2</accession>
<evidence type="ECO:0000256" key="3">
    <source>
        <dbReference type="ARBA" id="ARBA00022722"/>
    </source>
</evidence>
<keyword evidence="4" id="KW-0255">Endonuclease</keyword>